<reference evidence="1 2" key="1">
    <citation type="journal article" date="2023" name="Int. J. Mol. Sci.">
        <title>De Novo Assembly and Annotation of 11 Diverse Shrub Willow (Salix) Genomes Reveals Novel Gene Organization in Sex-Linked Regions.</title>
        <authorList>
            <person name="Hyden B."/>
            <person name="Feng K."/>
            <person name="Yates T.B."/>
            <person name="Jawdy S."/>
            <person name="Cereghino C."/>
            <person name="Smart L.B."/>
            <person name="Muchero W."/>
        </authorList>
    </citation>
    <scope>NUCLEOTIDE SEQUENCE [LARGE SCALE GENOMIC DNA]</scope>
    <source>
        <tissue evidence="1">Shoot tip</tissue>
    </source>
</reference>
<accession>A0AAD6K688</accession>
<dbReference type="Proteomes" id="UP001162972">
    <property type="component" value="Chromosome 12"/>
</dbReference>
<dbReference type="AlphaFoldDB" id="A0AAD6K688"/>
<organism evidence="1 2">
    <name type="scientific">Salix udensis</name>
    <dbReference type="NCBI Taxonomy" id="889485"/>
    <lineage>
        <taxon>Eukaryota</taxon>
        <taxon>Viridiplantae</taxon>
        <taxon>Streptophyta</taxon>
        <taxon>Embryophyta</taxon>
        <taxon>Tracheophyta</taxon>
        <taxon>Spermatophyta</taxon>
        <taxon>Magnoliopsida</taxon>
        <taxon>eudicotyledons</taxon>
        <taxon>Gunneridae</taxon>
        <taxon>Pentapetalae</taxon>
        <taxon>rosids</taxon>
        <taxon>fabids</taxon>
        <taxon>Malpighiales</taxon>
        <taxon>Salicaceae</taxon>
        <taxon>Saliceae</taxon>
        <taxon>Salix</taxon>
    </lineage>
</organism>
<sequence length="201" mass="22539">MYLTSCILPFFFPTSPSLTLFSSSSSTSSCSFAPPSIFQLQIRNCLINRQSQAIKQLQVERPNTTPLPGHNLRDPINSSHHIFGNLLSTHRNPPYLHNTTSSSPQKQQGRPTGLVNLFLPIAVLQIHSHRNLLLLKKLFPQHLRQERNHPFISKKHIIGITEFPLSLKRTVIGLELGNLDDFGDGYVVVLNLLLGSIFVEA</sequence>
<proteinExistence type="predicted"/>
<evidence type="ECO:0000313" key="1">
    <source>
        <dbReference type="EMBL" id="KAJ6417635.1"/>
    </source>
</evidence>
<protein>
    <submittedName>
        <fullName evidence="1">Uncharacterized protein</fullName>
    </submittedName>
</protein>
<evidence type="ECO:0000313" key="2">
    <source>
        <dbReference type="Proteomes" id="UP001162972"/>
    </source>
</evidence>
<keyword evidence="2" id="KW-1185">Reference proteome</keyword>
<comment type="caution">
    <text evidence="1">The sequence shown here is derived from an EMBL/GenBank/DDBJ whole genome shotgun (WGS) entry which is preliminary data.</text>
</comment>
<name>A0AAD6K688_9ROSI</name>
<dbReference type="EMBL" id="JAPFFJ010000010">
    <property type="protein sequence ID" value="KAJ6417635.1"/>
    <property type="molecule type" value="Genomic_DNA"/>
</dbReference>
<gene>
    <name evidence="1" type="ORF">OIU84_001091</name>
</gene>